<keyword evidence="4" id="KW-1185">Reference proteome</keyword>
<dbReference type="Proteomes" id="UP001596122">
    <property type="component" value="Unassembled WGS sequence"/>
</dbReference>
<feature type="transmembrane region" description="Helical" evidence="2">
    <location>
        <begin position="101"/>
        <end position="119"/>
    </location>
</feature>
<comment type="caution">
    <text evidence="3">The sequence shown here is derived from an EMBL/GenBank/DDBJ whole genome shotgun (WGS) entry which is preliminary data.</text>
</comment>
<feature type="region of interest" description="Disordered" evidence="1">
    <location>
        <begin position="1"/>
        <end position="26"/>
    </location>
</feature>
<gene>
    <name evidence="3" type="ORF">ACFPJ6_05860</name>
</gene>
<feature type="transmembrane region" description="Helical" evidence="2">
    <location>
        <begin position="125"/>
        <end position="146"/>
    </location>
</feature>
<keyword evidence="2" id="KW-0812">Transmembrane</keyword>
<dbReference type="RefSeq" id="WP_340267314.1">
    <property type="nucleotide sequence ID" value="NZ_JBBEOG010000001.1"/>
</dbReference>
<feature type="transmembrane region" description="Helical" evidence="2">
    <location>
        <begin position="62"/>
        <end position="80"/>
    </location>
</feature>
<protein>
    <recommendedName>
        <fullName evidence="5">Permease</fullName>
    </recommendedName>
</protein>
<feature type="transmembrane region" description="Helical" evidence="2">
    <location>
        <begin position="158"/>
        <end position="181"/>
    </location>
</feature>
<sequence>MSTDYELADRPPSPPAAPATSAAPQGHPGRVALTWTLTVLAWGGAVLALSVSGALARLPLTVLPLLVVLGIALPLLGVRLDPTSRRAVAEVDIAHLTWFNAWRVPAALVFFAVGARGLLPPQFVANAAWGDLVAGALAPLVVLVGARLHGAARRRAYLGFHLFSFGDFVVAVGTGLAFTLLGDPLMRTLLETPMALIPLWGVPLTGAVSLLALHRLLGRDPRP</sequence>
<name>A0ABW0GL17_9MICO</name>
<keyword evidence="2" id="KW-0472">Membrane</keyword>
<evidence type="ECO:0000313" key="3">
    <source>
        <dbReference type="EMBL" id="MFC5380309.1"/>
    </source>
</evidence>
<evidence type="ECO:0000256" key="1">
    <source>
        <dbReference type="SAM" id="MobiDB-lite"/>
    </source>
</evidence>
<feature type="transmembrane region" description="Helical" evidence="2">
    <location>
        <begin position="32"/>
        <end position="56"/>
    </location>
</feature>
<evidence type="ECO:0000256" key="2">
    <source>
        <dbReference type="SAM" id="Phobius"/>
    </source>
</evidence>
<evidence type="ECO:0000313" key="4">
    <source>
        <dbReference type="Proteomes" id="UP001596122"/>
    </source>
</evidence>
<keyword evidence="2" id="KW-1133">Transmembrane helix</keyword>
<proteinExistence type="predicted"/>
<dbReference type="EMBL" id="JBHSLD010000006">
    <property type="protein sequence ID" value="MFC5380309.1"/>
    <property type="molecule type" value="Genomic_DNA"/>
</dbReference>
<accession>A0ABW0GL17</accession>
<organism evidence="3 4">
    <name type="scientific">Aquipuribacter nitratireducens</name>
    <dbReference type="NCBI Taxonomy" id="650104"/>
    <lineage>
        <taxon>Bacteria</taxon>
        <taxon>Bacillati</taxon>
        <taxon>Actinomycetota</taxon>
        <taxon>Actinomycetes</taxon>
        <taxon>Micrococcales</taxon>
        <taxon>Intrasporangiaceae</taxon>
        <taxon>Aquipuribacter</taxon>
    </lineage>
</organism>
<reference evidence="4" key="1">
    <citation type="journal article" date="2019" name="Int. J. Syst. Evol. Microbiol.">
        <title>The Global Catalogue of Microorganisms (GCM) 10K type strain sequencing project: providing services to taxonomists for standard genome sequencing and annotation.</title>
        <authorList>
            <consortium name="The Broad Institute Genomics Platform"/>
            <consortium name="The Broad Institute Genome Sequencing Center for Infectious Disease"/>
            <person name="Wu L."/>
            <person name="Ma J."/>
        </authorList>
    </citation>
    <scope>NUCLEOTIDE SEQUENCE [LARGE SCALE GENOMIC DNA]</scope>
    <source>
        <strain evidence="4">CCUG 43114</strain>
    </source>
</reference>
<evidence type="ECO:0008006" key="5">
    <source>
        <dbReference type="Google" id="ProtNLM"/>
    </source>
</evidence>
<feature type="transmembrane region" description="Helical" evidence="2">
    <location>
        <begin position="193"/>
        <end position="213"/>
    </location>
</feature>